<dbReference type="RefSeq" id="WP_053198293.1">
    <property type="nucleotide sequence ID" value="NZ_CP011409.1"/>
</dbReference>
<dbReference type="CDD" id="cd03392">
    <property type="entry name" value="PAP2_like_2"/>
    <property type="match status" value="1"/>
</dbReference>
<dbReference type="Gene3D" id="1.20.144.10">
    <property type="entry name" value="Phosphatidic acid phosphatase type 2/haloperoxidase"/>
    <property type="match status" value="2"/>
</dbReference>
<keyword evidence="1" id="KW-1133">Transmembrane helix</keyword>
<feature type="transmembrane region" description="Helical" evidence="1">
    <location>
        <begin position="80"/>
        <end position="98"/>
    </location>
</feature>
<name>A0ABM5V1Z5_9BURK</name>
<keyword evidence="1" id="KW-0472">Membrane</keyword>
<reference evidence="4" key="1">
    <citation type="journal article" date="2015" name="Genome Announc.">
        <title>Complete Genome Sequence of Herbaspirillum hiltneri N3 (DSM 17495), Isolated from Surface-Sterilized Wheat Roots.</title>
        <authorList>
            <person name="Guizelini D."/>
            <person name="Saizaki P.M."/>
            <person name="Coimbra N.A."/>
            <person name="Weiss V.A."/>
            <person name="Faoro H."/>
            <person name="Sfeir M.Z."/>
            <person name="Baura V.A."/>
            <person name="Monteiro R.A."/>
            <person name="Chubatsu L.S."/>
            <person name="Souza E.M."/>
            <person name="Cruz L.M."/>
            <person name="Pedrosa F.O."/>
            <person name="Raittz R.T."/>
            <person name="Marchaukoski J.N."/>
            <person name="Steffens M.B."/>
        </authorList>
    </citation>
    <scope>NUCLEOTIDE SEQUENCE [LARGE SCALE GENOMIC DNA]</scope>
    <source>
        <strain evidence="4">N3</strain>
    </source>
</reference>
<feature type="transmembrane region" description="Helical" evidence="1">
    <location>
        <begin position="144"/>
        <end position="166"/>
    </location>
</feature>
<evidence type="ECO:0000259" key="2">
    <source>
        <dbReference type="SMART" id="SM00014"/>
    </source>
</evidence>
<dbReference type="PANTHER" id="PTHR14969">
    <property type="entry name" value="SPHINGOSINE-1-PHOSPHATE PHOSPHOHYDROLASE"/>
    <property type="match status" value="1"/>
</dbReference>
<dbReference type="SUPFAM" id="SSF48317">
    <property type="entry name" value="Acid phosphatase/Vanadium-dependent haloperoxidase"/>
    <property type="match status" value="1"/>
</dbReference>
<sequence length="239" mass="26335">MTQQTSPDSFLRARLARDHHLGLPLTAGILAVLSACALFALVAAHALSPGTLVDLDQHIADRLHAHATAGLTQAMLAYTHLHGTIGVLAMSAVLAFFLMRRRANAWLLTLVVTVPGGMLFNYWLKFQFQRVRPRFDHPILVLDSYSFPSGHTVGATLFYCVLAAWLASLPGNHARRPAIIAIATILTLLTALTRLYLGAHFFSDVLAAMLEGLAWFALWTTIIFTVQRHQLARKSSNRF</sequence>
<dbReference type="SMART" id="SM00014">
    <property type="entry name" value="acidPPc"/>
    <property type="match status" value="1"/>
</dbReference>
<feature type="transmembrane region" description="Helical" evidence="1">
    <location>
        <begin position="105"/>
        <end position="124"/>
    </location>
</feature>
<gene>
    <name evidence="3" type="ORF">F506_13750</name>
</gene>
<dbReference type="InterPro" id="IPR000326">
    <property type="entry name" value="PAP2/HPO"/>
</dbReference>
<protein>
    <submittedName>
        <fullName evidence="3">Phosphatidic acid phosphatase</fullName>
    </submittedName>
</protein>
<feature type="transmembrane region" description="Helical" evidence="1">
    <location>
        <begin position="21"/>
        <end position="47"/>
    </location>
</feature>
<evidence type="ECO:0000313" key="4">
    <source>
        <dbReference type="Proteomes" id="UP000063429"/>
    </source>
</evidence>
<keyword evidence="4" id="KW-1185">Reference proteome</keyword>
<dbReference type="InterPro" id="IPR036938">
    <property type="entry name" value="PAP2/HPO_sf"/>
</dbReference>
<feature type="domain" description="Phosphatidic acid phosphatase type 2/haloperoxidase" evidence="2">
    <location>
        <begin position="106"/>
        <end position="220"/>
    </location>
</feature>
<dbReference type="Pfam" id="PF01569">
    <property type="entry name" value="PAP2"/>
    <property type="match status" value="1"/>
</dbReference>
<dbReference type="Proteomes" id="UP000063429">
    <property type="component" value="Chromosome"/>
</dbReference>
<dbReference type="EMBL" id="CP011409">
    <property type="protein sequence ID" value="AKZ63586.1"/>
    <property type="molecule type" value="Genomic_DNA"/>
</dbReference>
<keyword evidence="1" id="KW-0812">Transmembrane</keyword>
<evidence type="ECO:0000256" key="1">
    <source>
        <dbReference type="SAM" id="Phobius"/>
    </source>
</evidence>
<feature type="transmembrane region" description="Helical" evidence="1">
    <location>
        <begin position="178"/>
        <end position="199"/>
    </location>
</feature>
<accession>A0ABM5V1Z5</accession>
<feature type="transmembrane region" description="Helical" evidence="1">
    <location>
        <begin position="205"/>
        <end position="226"/>
    </location>
</feature>
<organism evidence="3 4">
    <name type="scientific">Herbaspirillum hiltneri N3</name>
    <dbReference type="NCBI Taxonomy" id="1262470"/>
    <lineage>
        <taxon>Bacteria</taxon>
        <taxon>Pseudomonadati</taxon>
        <taxon>Pseudomonadota</taxon>
        <taxon>Betaproteobacteria</taxon>
        <taxon>Burkholderiales</taxon>
        <taxon>Oxalobacteraceae</taxon>
        <taxon>Herbaspirillum</taxon>
    </lineage>
</organism>
<evidence type="ECO:0000313" key="3">
    <source>
        <dbReference type="EMBL" id="AKZ63586.1"/>
    </source>
</evidence>
<dbReference type="PANTHER" id="PTHR14969:SF13">
    <property type="entry name" value="AT30094P"/>
    <property type="match status" value="1"/>
</dbReference>
<proteinExistence type="predicted"/>